<dbReference type="Pfam" id="PF05034">
    <property type="entry name" value="MAAL_N"/>
    <property type="match status" value="1"/>
</dbReference>
<dbReference type="PANTHER" id="PTHR48073">
    <property type="entry name" value="O-SUCCINYLBENZOATE SYNTHASE-RELATED"/>
    <property type="match status" value="1"/>
</dbReference>
<evidence type="ECO:0000256" key="1">
    <source>
        <dbReference type="ARBA" id="ARBA00000789"/>
    </source>
</evidence>
<feature type="site" description="Transition state stabilizer" evidence="12">
    <location>
        <position position="194"/>
    </location>
</feature>
<feature type="binding site" evidence="13">
    <location>
        <position position="236"/>
    </location>
    <ligand>
        <name>Mg(2+)</name>
        <dbReference type="ChEBI" id="CHEBI:18420"/>
    </ligand>
</feature>
<keyword evidence="17" id="KW-1185">Reference proteome</keyword>
<keyword evidence="8 13" id="KW-0460">Magnesium</keyword>
<gene>
    <name evidence="16" type="ORF">CQ13_39390</name>
</gene>
<feature type="active site" description="Proton acceptor" evidence="10">
    <location>
        <position position="329"/>
    </location>
</feature>
<comment type="catalytic activity">
    <reaction evidence="1">
        <text>(2S,3S)-3-methyl-L-aspartate = mesaconate + NH4(+)</text>
        <dbReference type="Rhea" id="RHEA:12829"/>
        <dbReference type="ChEBI" id="CHEBI:28938"/>
        <dbReference type="ChEBI" id="CHEBI:36986"/>
        <dbReference type="ChEBI" id="CHEBI:58724"/>
        <dbReference type="EC" id="4.3.1.2"/>
    </reaction>
</comment>
<dbReference type="UniPathway" id="UPA00561">
    <property type="reaction ID" value="UER00618"/>
</dbReference>
<feature type="domain" description="Methylaspartate ammonia-lyase N-terminal" evidence="14">
    <location>
        <begin position="4"/>
        <end position="158"/>
    </location>
</feature>
<dbReference type="EMBL" id="LLYA01000071">
    <property type="protein sequence ID" value="KRR28703.1"/>
    <property type="molecule type" value="Genomic_DNA"/>
</dbReference>
<dbReference type="Gene3D" id="3.30.390.10">
    <property type="entry name" value="Enolase-like, N-terminal domain"/>
    <property type="match status" value="1"/>
</dbReference>
<feature type="binding site" evidence="13">
    <location>
        <position position="305"/>
    </location>
    <ligand>
        <name>Mg(2+)</name>
        <dbReference type="ChEBI" id="CHEBI:18420"/>
    </ligand>
</feature>
<feature type="binding site" evidence="13">
    <location>
        <position position="271"/>
    </location>
    <ligand>
        <name>Mg(2+)</name>
        <dbReference type="ChEBI" id="CHEBI:18420"/>
    </ligand>
</feature>
<dbReference type="PANTHER" id="PTHR48073:SF2">
    <property type="entry name" value="O-SUCCINYLBENZOATE SYNTHASE"/>
    <property type="match status" value="1"/>
</dbReference>
<dbReference type="EC" id="4.3.1.2" evidence="6"/>
<reference evidence="16 17" key="1">
    <citation type="submission" date="2014-03" db="EMBL/GenBank/DDBJ databases">
        <title>Bradyrhizobium valentinum sp. nov., isolated from effective nodules of Lupinus mariae-josephae, a lupine endemic of basic-lime soils in Eastern Spain.</title>
        <authorList>
            <person name="Duran D."/>
            <person name="Rey L."/>
            <person name="Navarro A."/>
            <person name="Busquets A."/>
            <person name="Imperial J."/>
            <person name="Ruiz-Argueso T."/>
        </authorList>
    </citation>
    <scope>NUCLEOTIDE SEQUENCE [LARGE SCALE GENOMIC DNA]</scope>
    <source>
        <strain evidence="16 17">Ro19</strain>
    </source>
</reference>
<feature type="binding site" evidence="11">
    <location>
        <position position="172"/>
    </location>
    <ligand>
        <name>(2S,3S)-3-methyl-L-aspartate</name>
        <dbReference type="ChEBI" id="CHEBI:58724"/>
    </ligand>
</feature>
<evidence type="ECO:0000256" key="9">
    <source>
        <dbReference type="ARBA" id="ARBA00023239"/>
    </source>
</evidence>
<dbReference type="Pfam" id="PF07476">
    <property type="entry name" value="MAAL_C"/>
    <property type="match status" value="1"/>
</dbReference>
<dbReference type="SFLD" id="SFLDS00001">
    <property type="entry name" value="Enolase"/>
    <property type="match status" value="1"/>
</dbReference>
<comment type="similarity">
    <text evidence="4">Belongs to the methylaspartate ammonia-lyase family.</text>
</comment>
<evidence type="ECO:0000256" key="2">
    <source>
        <dbReference type="ARBA" id="ARBA00001946"/>
    </source>
</evidence>
<protein>
    <recommendedName>
        <fullName evidence="6">methylaspartate ammonia-lyase</fullName>
        <ecNumber evidence="6">4.3.1.2</ecNumber>
    </recommendedName>
</protein>
<comment type="cofactor">
    <cofactor evidence="2 13">
        <name>Mg(2+)</name>
        <dbReference type="ChEBI" id="CHEBI:18420"/>
    </cofactor>
</comment>
<evidence type="ECO:0000256" key="10">
    <source>
        <dbReference type="PIRSR" id="PIRSR017107-1"/>
    </source>
</evidence>
<dbReference type="InterPro" id="IPR022665">
    <property type="entry name" value="MeAsp_NH4-lyase_N"/>
</dbReference>
<dbReference type="GO" id="GO:0050096">
    <property type="term" value="F:methylaspartate ammonia-lyase activity"/>
    <property type="evidence" value="ECO:0007669"/>
    <property type="project" value="UniProtKB-EC"/>
</dbReference>
<evidence type="ECO:0000256" key="13">
    <source>
        <dbReference type="PIRSR" id="PIRSR017107-4"/>
    </source>
</evidence>
<accession>A0A0R3NE99</accession>
<dbReference type="InterPro" id="IPR006395">
    <property type="entry name" value="Me_Asp_am_lyase"/>
</dbReference>
<dbReference type="SUPFAM" id="SSF51604">
    <property type="entry name" value="Enolase C-terminal domain-like"/>
    <property type="match status" value="1"/>
</dbReference>
<dbReference type="OrthoDB" id="8630262at2"/>
<dbReference type="SFLD" id="SFLDG00151">
    <property type="entry name" value="methylaspartate_ammonia-lyase"/>
    <property type="match status" value="1"/>
</dbReference>
<evidence type="ECO:0000256" key="7">
    <source>
        <dbReference type="ARBA" id="ARBA00022723"/>
    </source>
</evidence>
<dbReference type="CDD" id="cd03314">
    <property type="entry name" value="MAL"/>
    <property type="match status" value="1"/>
</dbReference>
<comment type="subunit">
    <text evidence="5">Homodimer.</text>
</comment>
<dbReference type="SUPFAM" id="SSF54826">
    <property type="entry name" value="Enolase N-terminal domain-like"/>
    <property type="match status" value="1"/>
</dbReference>
<dbReference type="Gene3D" id="3.20.20.120">
    <property type="entry name" value="Enolase-like C-terminal domain"/>
    <property type="match status" value="1"/>
</dbReference>
<evidence type="ECO:0000256" key="3">
    <source>
        <dbReference type="ARBA" id="ARBA00004675"/>
    </source>
</evidence>
<evidence type="ECO:0000256" key="4">
    <source>
        <dbReference type="ARBA" id="ARBA00009954"/>
    </source>
</evidence>
<dbReference type="SFLD" id="SFLDF00007">
    <property type="entry name" value="methylaspartate_ammonia-lyase"/>
    <property type="match status" value="1"/>
</dbReference>
<dbReference type="Proteomes" id="UP000052023">
    <property type="component" value="Unassembled WGS sequence"/>
</dbReference>
<organism evidence="16 17">
    <name type="scientific">Bradyrhizobium retamae</name>
    <dbReference type="NCBI Taxonomy" id="1300035"/>
    <lineage>
        <taxon>Bacteria</taxon>
        <taxon>Pseudomonadati</taxon>
        <taxon>Pseudomonadota</taxon>
        <taxon>Alphaproteobacteria</taxon>
        <taxon>Hyphomicrobiales</taxon>
        <taxon>Nitrobacteraceae</taxon>
        <taxon>Bradyrhizobium</taxon>
    </lineage>
</organism>
<dbReference type="InterPro" id="IPR029017">
    <property type="entry name" value="Enolase-like_N"/>
</dbReference>
<evidence type="ECO:0000259" key="14">
    <source>
        <dbReference type="Pfam" id="PF05034"/>
    </source>
</evidence>
<evidence type="ECO:0000256" key="6">
    <source>
        <dbReference type="ARBA" id="ARBA00012993"/>
    </source>
</evidence>
<comment type="caution">
    <text evidence="16">The sequence shown here is derived from an EMBL/GenBank/DDBJ whole genome shotgun (WGS) entry which is preliminary data.</text>
</comment>
<dbReference type="InterPro" id="IPR036849">
    <property type="entry name" value="Enolase-like_C_sf"/>
</dbReference>
<evidence type="ECO:0000256" key="12">
    <source>
        <dbReference type="PIRSR" id="PIRSR017107-3"/>
    </source>
</evidence>
<dbReference type="GO" id="GO:0019553">
    <property type="term" value="P:L-glutamate catabolic process via L-citramalate"/>
    <property type="evidence" value="ECO:0007669"/>
    <property type="project" value="UniProtKB-UniPathway"/>
</dbReference>
<comment type="pathway">
    <text evidence="3">Amino-acid degradation; L-glutamate degradation via mesaconate pathway; acetate and pyruvate from L-glutamate: step 2/4.</text>
</comment>
<evidence type="ECO:0000256" key="5">
    <source>
        <dbReference type="ARBA" id="ARBA00011738"/>
    </source>
</evidence>
<feature type="binding site" evidence="11">
    <location>
        <position position="327"/>
    </location>
    <ligand>
        <name>(2S,3S)-3-methyl-L-aspartate</name>
        <dbReference type="ChEBI" id="CHEBI:58724"/>
    </ligand>
</feature>
<keyword evidence="7 13" id="KW-0479">Metal-binding</keyword>
<evidence type="ECO:0000259" key="15">
    <source>
        <dbReference type="Pfam" id="PF07476"/>
    </source>
</evidence>
<evidence type="ECO:0000313" key="16">
    <source>
        <dbReference type="EMBL" id="KRR28703.1"/>
    </source>
</evidence>
<feature type="domain" description="Methylaspartate ammonia-lyase C-terminal" evidence="15">
    <location>
        <begin position="164"/>
        <end position="408"/>
    </location>
</feature>
<dbReference type="PIRSF" id="PIRSF017107">
    <property type="entry name" value="MAL"/>
    <property type="match status" value="1"/>
</dbReference>
<name>A0A0R3NE99_9BRAD</name>
<dbReference type="AlphaFoldDB" id="A0A0R3NE99"/>
<evidence type="ECO:0000256" key="11">
    <source>
        <dbReference type="PIRSR" id="PIRSR017107-2"/>
    </source>
</evidence>
<proteinExistence type="inferred from homology"/>
<keyword evidence="9 16" id="KW-0456">Lyase</keyword>
<evidence type="ECO:0000256" key="8">
    <source>
        <dbReference type="ARBA" id="ARBA00022842"/>
    </source>
</evidence>
<dbReference type="NCBIfam" id="TIGR01502">
    <property type="entry name" value="B_methylAsp_ase"/>
    <property type="match status" value="1"/>
</dbReference>
<dbReference type="InterPro" id="IPR022662">
    <property type="entry name" value="MeAsp_NH4-lyase_C"/>
</dbReference>
<evidence type="ECO:0000313" key="17">
    <source>
        <dbReference type="Proteomes" id="UP000052023"/>
    </source>
</evidence>
<sequence length="428" mass="46454">MKTISDVILAPGNGAFFYDDQAAIRAGVAHDGFRYLGTPLTPGFTTVRTPSRSLSIGLVLSDDIIVWGDMMSVQYSGAGGRDLLFQVDTIEALSRSVVIPRLLATDVSNFLSACEHVLSYHEGKRLPLAIEYGVSQALLRAAAHFARTTLAEVICSEFCLPLPERPVPIFAQSGDSREVNVDKMILKSVDVLPHGLINSREKFGASGETFREFAKWVAQRTIEIGEPGYHPVLHFDLHGWIGLEIGMDAEKIADFITRLADDISGFRLHIECPADFGSMEAQLHEYAKIVALLDRRGTQARVVVDERCNTLDDIRLFAKAKAAHLVQIKMPDVGSIADTARAVLICKENGIGAYVGGSCTETDLSARAAVNIAVATRADMMLAKPGMGVDEGISIVGNEQSRLLSILKYRRSHSSIRNAKSACADKGP</sequence>
<dbReference type="RefSeq" id="WP_057842752.1">
    <property type="nucleotide sequence ID" value="NZ_LLYA01000071.1"/>
</dbReference>
<dbReference type="GO" id="GO:0046872">
    <property type="term" value="F:metal ion binding"/>
    <property type="evidence" value="ECO:0007669"/>
    <property type="project" value="UniProtKB-KW"/>
</dbReference>